<accession>A0A6L8USH9</accession>
<gene>
    <name evidence="2" type="ORF">GQF01_02640</name>
</gene>
<feature type="domain" description="Xylose isomerase-like TIM barrel" evidence="1">
    <location>
        <begin position="27"/>
        <end position="231"/>
    </location>
</feature>
<proteinExistence type="predicted"/>
<reference evidence="2 3" key="1">
    <citation type="submission" date="2019-12" db="EMBL/GenBank/DDBJ databases">
        <title>Paenibacillus sp. nov. sp. isolated from soil.</title>
        <authorList>
            <person name="Kim J."/>
            <person name="Jeong S.E."/>
            <person name="Jung H.S."/>
            <person name="Jeon C.O."/>
        </authorList>
    </citation>
    <scope>NUCLEOTIDE SEQUENCE [LARGE SCALE GENOMIC DNA]</scope>
    <source>
        <strain evidence="2 3">5J-6</strain>
    </source>
</reference>
<evidence type="ECO:0000259" key="1">
    <source>
        <dbReference type="Pfam" id="PF01261"/>
    </source>
</evidence>
<dbReference type="Proteomes" id="UP000481087">
    <property type="component" value="Unassembled WGS sequence"/>
</dbReference>
<dbReference type="SUPFAM" id="SSF51658">
    <property type="entry name" value="Xylose isomerase-like"/>
    <property type="match status" value="1"/>
</dbReference>
<evidence type="ECO:0000313" key="2">
    <source>
        <dbReference type="EMBL" id="MZQ81033.1"/>
    </source>
</evidence>
<dbReference type="PANTHER" id="PTHR12110:SF41">
    <property type="entry name" value="INOSOSE DEHYDRATASE"/>
    <property type="match status" value="1"/>
</dbReference>
<sequence length="254" mass="28122">MKKNQIAAQLYTVRSFTKTAEDLDAALQKIKAIGYDAVQVSGIGPIAPEAVLEMCQRRGLTICATHVPFEWLLQDLDNVIKVHKAWNCRYVGIGSMPPAYRTGLSGYQEMARTLSEIGAKLSEAGLGLIYHNHKFEFEKIAGKTGLEWLLEESDAAHVGFELDMYWVQAGGANPVNWVLKVDGRMKVVHLKDMAIVNDTQTFAEIGEGNMDWPAVLDACRATGVEWYVVEQDVCPGDPFESLALSYHTLSGWAE</sequence>
<keyword evidence="3" id="KW-1185">Reference proteome</keyword>
<dbReference type="InterPro" id="IPR050312">
    <property type="entry name" value="IolE/XylAMocC-like"/>
</dbReference>
<dbReference type="AlphaFoldDB" id="A0A6L8USH9"/>
<dbReference type="EMBL" id="WTUZ01000007">
    <property type="protein sequence ID" value="MZQ81033.1"/>
    <property type="molecule type" value="Genomic_DNA"/>
</dbReference>
<name>A0A6L8USH9_9BACL</name>
<dbReference type="PANTHER" id="PTHR12110">
    <property type="entry name" value="HYDROXYPYRUVATE ISOMERASE"/>
    <property type="match status" value="1"/>
</dbReference>
<dbReference type="Pfam" id="PF01261">
    <property type="entry name" value="AP_endonuc_2"/>
    <property type="match status" value="1"/>
</dbReference>
<dbReference type="RefSeq" id="WP_161405346.1">
    <property type="nucleotide sequence ID" value="NZ_WTUZ01000007.1"/>
</dbReference>
<organism evidence="2 3">
    <name type="scientific">Paenibacillus silvestris</name>
    <dbReference type="NCBI Taxonomy" id="2606219"/>
    <lineage>
        <taxon>Bacteria</taxon>
        <taxon>Bacillati</taxon>
        <taxon>Bacillota</taxon>
        <taxon>Bacilli</taxon>
        <taxon>Bacillales</taxon>
        <taxon>Paenibacillaceae</taxon>
        <taxon>Paenibacillus</taxon>
    </lineage>
</organism>
<evidence type="ECO:0000313" key="3">
    <source>
        <dbReference type="Proteomes" id="UP000481087"/>
    </source>
</evidence>
<protein>
    <submittedName>
        <fullName evidence="2">TIM barrel protein</fullName>
    </submittedName>
</protein>
<dbReference type="InterPro" id="IPR013022">
    <property type="entry name" value="Xyl_isomerase-like_TIM-brl"/>
</dbReference>
<dbReference type="Gene3D" id="3.20.20.150">
    <property type="entry name" value="Divalent-metal-dependent TIM barrel enzymes"/>
    <property type="match status" value="1"/>
</dbReference>
<comment type="caution">
    <text evidence="2">The sequence shown here is derived from an EMBL/GenBank/DDBJ whole genome shotgun (WGS) entry which is preliminary data.</text>
</comment>
<dbReference type="InterPro" id="IPR036237">
    <property type="entry name" value="Xyl_isomerase-like_sf"/>
</dbReference>